<gene>
    <name evidence="2" type="ORF">OXX778_LOCUS3594</name>
</gene>
<feature type="compositionally biased region" description="Basic residues" evidence="1">
    <location>
        <begin position="75"/>
        <end position="86"/>
    </location>
</feature>
<dbReference type="EMBL" id="CAJNOC010000322">
    <property type="protein sequence ID" value="CAF0744909.1"/>
    <property type="molecule type" value="Genomic_DNA"/>
</dbReference>
<dbReference type="PANTHER" id="PTHR22684">
    <property type="entry name" value="NULP1-RELATED"/>
    <property type="match status" value="1"/>
</dbReference>
<accession>A0A813NUW4</accession>
<organism evidence="2 3">
    <name type="scientific">Brachionus calyciflorus</name>
    <dbReference type="NCBI Taxonomy" id="104777"/>
    <lineage>
        <taxon>Eukaryota</taxon>
        <taxon>Metazoa</taxon>
        <taxon>Spiralia</taxon>
        <taxon>Gnathifera</taxon>
        <taxon>Rotifera</taxon>
        <taxon>Eurotatoria</taxon>
        <taxon>Monogononta</taxon>
        <taxon>Pseudotrocha</taxon>
        <taxon>Ploima</taxon>
        <taxon>Brachionidae</taxon>
        <taxon>Brachionus</taxon>
    </lineage>
</organism>
<feature type="region of interest" description="Disordered" evidence="1">
    <location>
        <begin position="640"/>
        <end position="659"/>
    </location>
</feature>
<proteinExistence type="predicted"/>
<dbReference type="InterPro" id="IPR006994">
    <property type="entry name" value="TCF25/Rqc1"/>
</dbReference>
<sequence length="659" mass="76596">MTTRAIKKLHKKDDLKNLELLLKNKSDEEEESEEETFAPTNKFNFLDIPDDDNEGEEHIESNEDIEVKEEVSSKKANKKKKKKSKGKGADDSKNSSEFKFVSTNIQEDDLSLEALNNLNLKSQATKSPYDTDRIRHLFNIESKHLNADNEMIRMFGAKIVQAEKNSTQSNQRGGNKRTVNRFKNNVIVNRKATWPEFTREGLSMRLLNENDTGSNTTEFTFEHNKDYQLVQFQFLDAVESLDHNNIINVLQLNRYHIDSLIQLSDVSRIHDDTQMAADLIERALYAFQNSFHPSFKFASNLNKSFKLDYNRVENRGFYICLFKHILYIGGKACYRTSFELCKLLLSLDVENDPLGVILLIDFFAIRSSQYEYMVEFYDTFNNLKHLNLMPNMIMSYALAHFYLYSKTNNTEHLEKANMALREALTRFPMLLMVLLDKCSVSPDKEVESHKIFAKTSHLKTPEGLKYLIDLYVTRMHYEWKIPENLYWLEQTVKDIIANEKKHENFINQCKNKCKSLFSKVPPNLYRHLILSDLKEVAIHLPAEFASTDTYTFDPIPPKNSIVSYKRPERVQAQQASATRAESLLTFFQSIFPTFNPDDLQRRQEQPNNNEAEGGAAGGIDVNQIVNRLRDFFTNIEINFPATNQNENEPEIFEDNEEFD</sequence>
<feature type="compositionally biased region" description="Acidic residues" evidence="1">
    <location>
        <begin position="27"/>
        <end position="36"/>
    </location>
</feature>
<dbReference type="Pfam" id="PF04910">
    <property type="entry name" value="Tcf25"/>
    <property type="match status" value="1"/>
</dbReference>
<dbReference type="Proteomes" id="UP000663879">
    <property type="component" value="Unassembled WGS sequence"/>
</dbReference>
<dbReference type="PANTHER" id="PTHR22684:SF0">
    <property type="entry name" value="RIBOSOME QUALITY CONTROL COMPLEX SUBUNIT TCF25"/>
    <property type="match status" value="1"/>
</dbReference>
<reference evidence="2" key="1">
    <citation type="submission" date="2021-02" db="EMBL/GenBank/DDBJ databases">
        <authorList>
            <person name="Nowell W R."/>
        </authorList>
    </citation>
    <scope>NUCLEOTIDE SEQUENCE</scope>
    <source>
        <strain evidence="2">Ploen Becks lab</strain>
    </source>
</reference>
<protein>
    <recommendedName>
        <fullName evidence="4">Transcription factor 25</fullName>
    </recommendedName>
</protein>
<comment type="caution">
    <text evidence="2">The sequence shown here is derived from an EMBL/GenBank/DDBJ whole genome shotgun (WGS) entry which is preliminary data.</text>
</comment>
<name>A0A813NUW4_9BILA</name>
<dbReference type="AlphaFoldDB" id="A0A813NUW4"/>
<evidence type="ECO:0000256" key="1">
    <source>
        <dbReference type="SAM" id="MobiDB-lite"/>
    </source>
</evidence>
<dbReference type="GO" id="GO:1990112">
    <property type="term" value="C:RQC complex"/>
    <property type="evidence" value="ECO:0007669"/>
    <property type="project" value="TreeGrafter"/>
</dbReference>
<evidence type="ECO:0000313" key="2">
    <source>
        <dbReference type="EMBL" id="CAF0744909.1"/>
    </source>
</evidence>
<evidence type="ECO:0008006" key="4">
    <source>
        <dbReference type="Google" id="ProtNLM"/>
    </source>
</evidence>
<feature type="compositionally biased region" description="Acidic residues" evidence="1">
    <location>
        <begin position="647"/>
        <end position="659"/>
    </location>
</feature>
<evidence type="ECO:0000313" key="3">
    <source>
        <dbReference type="Proteomes" id="UP000663879"/>
    </source>
</evidence>
<keyword evidence="3" id="KW-1185">Reference proteome</keyword>
<dbReference type="OrthoDB" id="205993at2759"/>
<feature type="region of interest" description="Disordered" evidence="1">
    <location>
        <begin position="25"/>
        <end position="95"/>
    </location>
</feature>